<dbReference type="Proteomes" id="UP000533598">
    <property type="component" value="Unassembled WGS sequence"/>
</dbReference>
<keyword evidence="2" id="KW-1185">Reference proteome</keyword>
<gene>
    <name evidence="1" type="ORF">HNR67_000642</name>
</gene>
<dbReference type="InterPro" id="IPR009003">
    <property type="entry name" value="Peptidase_S1_PA"/>
</dbReference>
<dbReference type="InterPro" id="IPR043504">
    <property type="entry name" value="Peptidase_S1_PA_chymotrypsin"/>
</dbReference>
<organism evidence="1 2">
    <name type="scientific">Crossiella cryophila</name>
    <dbReference type="NCBI Taxonomy" id="43355"/>
    <lineage>
        <taxon>Bacteria</taxon>
        <taxon>Bacillati</taxon>
        <taxon>Actinomycetota</taxon>
        <taxon>Actinomycetes</taxon>
        <taxon>Pseudonocardiales</taxon>
        <taxon>Pseudonocardiaceae</taxon>
        <taxon>Crossiella</taxon>
    </lineage>
</organism>
<dbReference type="EMBL" id="JACHMH010000001">
    <property type="protein sequence ID" value="MBB4674524.1"/>
    <property type="molecule type" value="Genomic_DNA"/>
</dbReference>
<evidence type="ECO:0008006" key="3">
    <source>
        <dbReference type="Google" id="ProtNLM"/>
    </source>
</evidence>
<sequence length="331" mass="34677">MTSAEDDRRRAAIRPVKRRHEDTLLDLPGVVAVDIGAQTTGGVRTGRPAIVVSVRVKRPAVTVAHGQLLPAEIDGVPVDVIEEDVLLHPALLRADAAPERSGESYPALVGGISVGPCRSIQMVPPQAPEPGEYVTVGTLGLLVAARADRRRVFGLTNFHIACVDDAWAVGDAMTHPSRVDGGRCPQDIVGSLASSALSGSVDAALIALTPERAWRREIAQLGRPGGCARALLGSLVRKRGRTTGLTQGVVVSTDVTLCLDYGDSLGRRRLRDQIRVTTAEGVFGDRGDSGAVLVDPDNQVVGLHCAGTLGGGSGFANPINRVLDELDVVLA</sequence>
<name>A0A7W7C7A0_9PSEU</name>
<dbReference type="Gene3D" id="2.40.10.10">
    <property type="entry name" value="Trypsin-like serine proteases"/>
    <property type="match status" value="1"/>
</dbReference>
<comment type="caution">
    <text evidence="1">The sequence shown here is derived from an EMBL/GenBank/DDBJ whole genome shotgun (WGS) entry which is preliminary data.</text>
</comment>
<evidence type="ECO:0000313" key="1">
    <source>
        <dbReference type="EMBL" id="MBB4674524.1"/>
    </source>
</evidence>
<protein>
    <recommendedName>
        <fullName evidence="3">Serine protease</fullName>
    </recommendedName>
</protein>
<dbReference type="RefSeq" id="WP_185000635.1">
    <property type="nucleotide sequence ID" value="NZ_BAAAUI010000003.1"/>
</dbReference>
<dbReference type="AlphaFoldDB" id="A0A7W7C7A0"/>
<evidence type="ECO:0000313" key="2">
    <source>
        <dbReference type="Proteomes" id="UP000533598"/>
    </source>
</evidence>
<dbReference type="SUPFAM" id="SSF50494">
    <property type="entry name" value="Trypsin-like serine proteases"/>
    <property type="match status" value="1"/>
</dbReference>
<proteinExistence type="predicted"/>
<reference evidence="1 2" key="1">
    <citation type="submission" date="2020-08" db="EMBL/GenBank/DDBJ databases">
        <title>Sequencing the genomes of 1000 actinobacteria strains.</title>
        <authorList>
            <person name="Klenk H.-P."/>
        </authorList>
    </citation>
    <scope>NUCLEOTIDE SEQUENCE [LARGE SCALE GENOMIC DNA]</scope>
    <source>
        <strain evidence="1 2">DSM 44230</strain>
    </source>
</reference>
<accession>A0A7W7C7A0</accession>